<organism evidence="3 4">
    <name type="scientific">Gemmobacter fulvus</name>
    <dbReference type="NCBI Taxonomy" id="2840474"/>
    <lineage>
        <taxon>Bacteria</taxon>
        <taxon>Pseudomonadati</taxon>
        <taxon>Pseudomonadota</taxon>
        <taxon>Alphaproteobacteria</taxon>
        <taxon>Rhodobacterales</taxon>
        <taxon>Paracoccaceae</taxon>
        <taxon>Gemmobacter</taxon>
    </lineage>
</organism>
<dbReference type="Proteomes" id="UP000679352">
    <property type="component" value="Chromosome"/>
</dbReference>
<sequence length="103" mass="11452">MAGQAAPARATIRLDKWLWQARFFKSRRMAIEEIAEGHVRLNGNRMMKPGHSVGAGDTLTFPLDGRIRVIRVLDVGTRRGPSAEALRLYRDLDAPEGNASPLE</sequence>
<dbReference type="SUPFAM" id="SSF55174">
    <property type="entry name" value="Alpha-L RNA-binding motif"/>
    <property type="match status" value="1"/>
</dbReference>
<feature type="domain" description="RNA-binding S4" evidence="2">
    <location>
        <begin position="12"/>
        <end position="77"/>
    </location>
</feature>
<dbReference type="Gene3D" id="3.10.290.10">
    <property type="entry name" value="RNA-binding S4 domain"/>
    <property type="match status" value="1"/>
</dbReference>
<dbReference type="EMBL" id="CP076361">
    <property type="protein sequence ID" value="QWK91920.1"/>
    <property type="molecule type" value="Genomic_DNA"/>
</dbReference>
<keyword evidence="1" id="KW-0694">RNA-binding</keyword>
<keyword evidence="4" id="KW-1185">Reference proteome</keyword>
<dbReference type="AlphaFoldDB" id="A0A975P9D2"/>
<accession>A0A975P9D2</accession>
<dbReference type="InterPro" id="IPR002942">
    <property type="entry name" value="S4_RNA-bd"/>
</dbReference>
<dbReference type="SMART" id="SM00363">
    <property type="entry name" value="S4"/>
    <property type="match status" value="1"/>
</dbReference>
<proteinExistence type="predicted"/>
<evidence type="ECO:0000256" key="1">
    <source>
        <dbReference type="PROSITE-ProRule" id="PRU00182"/>
    </source>
</evidence>
<evidence type="ECO:0000259" key="2">
    <source>
        <dbReference type="SMART" id="SM00363"/>
    </source>
</evidence>
<dbReference type="Pfam" id="PF01479">
    <property type="entry name" value="S4"/>
    <property type="match status" value="1"/>
</dbReference>
<evidence type="ECO:0000313" key="3">
    <source>
        <dbReference type="EMBL" id="QWK91920.1"/>
    </source>
</evidence>
<dbReference type="CDD" id="cd00165">
    <property type="entry name" value="S4"/>
    <property type="match status" value="1"/>
</dbReference>
<name>A0A975P9D2_9RHOB</name>
<dbReference type="KEGG" id="gfu:KM031_05070"/>
<protein>
    <submittedName>
        <fullName evidence="3">RNA-binding S4 domain-containing protein</fullName>
    </submittedName>
</protein>
<dbReference type="PROSITE" id="PS50889">
    <property type="entry name" value="S4"/>
    <property type="match status" value="1"/>
</dbReference>
<gene>
    <name evidence="3" type="ORF">KM031_05070</name>
</gene>
<dbReference type="GO" id="GO:0003723">
    <property type="term" value="F:RNA binding"/>
    <property type="evidence" value="ECO:0007669"/>
    <property type="project" value="UniProtKB-KW"/>
</dbReference>
<evidence type="ECO:0000313" key="4">
    <source>
        <dbReference type="Proteomes" id="UP000679352"/>
    </source>
</evidence>
<dbReference type="InterPro" id="IPR036986">
    <property type="entry name" value="S4_RNA-bd_sf"/>
</dbReference>
<reference evidence="3" key="1">
    <citation type="submission" date="2021-06" db="EMBL/GenBank/DDBJ databases">
        <title>Direct submission.</title>
        <authorList>
            <person name="Lee C.-S."/>
            <person name="Jin L."/>
        </authorList>
    </citation>
    <scope>NUCLEOTIDE SEQUENCE</scope>
    <source>
        <strain evidence="3">Con5</strain>
    </source>
</reference>